<name>A0ABV6CPD8_9RHOB</name>
<dbReference type="InterPro" id="IPR013563">
    <property type="entry name" value="Oligopep_ABC_C"/>
</dbReference>
<comment type="caution">
    <text evidence="7">The sequence shown here is derived from an EMBL/GenBank/DDBJ whole genome shotgun (WGS) entry which is preliminary data.</text>
</comment>
<dbReference type="InterPro" id="IPR050319">
    <property type="entry name" value="ABC_transp_ATP-bind"/>
</dbReference>
<evidence type="ECO:0000256" key="3">
    <source>
        <dbReference type="ARBA" id="ARBA00022448"/>
    </source>
</evidence>
<dbReference type="InterPro" id="IPR027417">
    <property type="entry name" value="P-loop_NTPase"/>
</dbReference>
<evidence type="ECO:0000256" key="4">
    <source>
        <dbReference type="ARBA" id="ARBA00022741"/>
    </source>
</evidence>
<evidence type="ECO:0000313" key="8">
    <source>
        <dbReference type="Proteomes" id="UP001589795"/>
    </source>
</evidence>
<evidence type="ECO:0000256" key="1">
    <source>
        <dbReference type="ARBA" id="ARBA00004417"/>
    </source>
</evidence>
<comment type="subcellular location">
    <subcellularLocation>
        <location evidence="1">Cell inner membrane</location>
        <topology evidence="1">Peripheral membrane protein</topology>
    </subcellularLocation>
</comment>
<keyword evidence="4" id="KW-0547">Nucleotide-binding</keyword>
<dbReference type="Gene3D" id="3.40.50.300">
    <property type="entry name" value="P-loop containing nucleotide triphosphate hydrolases"/>
    <property type="match status" value="1"/>
</dbReference>
<dbReference type="InterPro" id="IPR003439">
    <property type="entry name" value="ABC_transporter-like_ATP-bd"/>
</dbReference>
<dbReference type="InterPro" id="IPR017871">
    <property type="entry name" value="ABC_transporter-like_CS"/>
</dbReference>
<dbReference type="EMBL" id="JBHLWQ010000151">
    <property type="protein sequence ID" value="MFC0201851.1"/>
    <property type="molecule type" value="Genomic_DNA"/>
</dbReference>
<evidence type="ECO:0000256" key="2">
    <source>
        <dbReference type="ARBA" id="ARBA00005417"/>
    </source>
</evidence>
<dbReference type="NCBIfam" id="TIGR01727">
    <property type="entry name" value="oligo_HPY"/>
    <property type="match status" value="1"/>
</dbReference>
<evidence type="ECO:0000313" key="7">
    <source>
        <dbReference type="EMBL" id="MFC0201851.1"/>
    </source>
</evidence>
<comment type="similarity">
    <text evidence="2">Belongs to the ABC transporter superfamily.</text>
</comment>
<dbReference type="GO" id="GO:0005524">
    <property type="term" value="F:ATP binding"/>
    <property type="evidence" value="ECO:0007669"/>
    <property type="project" value="UniProtKB-KW"/>
</dbReference>
<sequence length="329" mass="35998">MSELATPLIDVADLGRTYGAEAGFLNRLLGRKPRQVRAVRGVDFQLMPGETLALVGESGCGKSTIARCVAGLETPSDGVASYRGQSMDVIARRSLPERRDVQMVFQDPNSSLNPRWRAGESIAEPIRVLGIESGRAKIAARVAELLTQVGLSPEDAEKYPHEFSGGQRQRIAIARALSTRPRVIICDEPTSALDVSVQAQILNMMKDLQDQFGMSYLFITHDLGVVDHIADRVAVMYLGRIVEIGPRDRIFERPRHPYTRMLMEAVPALGPMTDAPPPLGELPDPANPPSGCPFRTRCRHAEAQCAQNVPALRSLDGRQVACLRAEEIA</sequence>
<dbReference type="PROSITE" id="PS00211">
    <property type="entry name" value="ABC_TRANSPORTER_1"/>
    <property type="match status" value="1"/>
</dbReference>
<protein>
    <submittedName>
        <fullName evidence="7">ABC transporter ATP-binding protein</fullName>
    </submittedName>
</protein>
<evidence type="ECO:0000259" key="6">
    <source>
        <dbReference type="PROSITE" id="PS50893"/>
    </source>
</evidence>
<dbReference type="Pfam" id="PF08352">
    <property type="entry name" value="oligo_HPY"/>
    <property type="match status" value="1"/>
</dbReference>
<dbReference type="SMART" id="SM00382">
    <property type="entry name" value="AAA"/>
    <property type="match status" value="1"/>
</dbReference>
<feature type="domain" description="ABC transporter" evidence="6">
    <location>
        <begin position="9"/>
        <end position="263"/>
    </location>
</feature>
<dbReference type="Proteomes" id="UP001589795">
    <property type="component" value="Unassembled WGS sequence"/>
</dbReference>
<reference evidence="7 8" key="1">
    <citation type="submission" date="2024-09" db="EMBL/GenBank/DDBJ databases">
        <authorList>
            <person name="Sun Q."/>
            <person name="Mori K."/>
        </authorList>
    </citation>
    <scope>NUCLEOTIDE SEQUENCE [LARGE SCALE GENOMIC DNA]</scope>
    <source>
        <strain evidence="7 8">CCM 7904</strain>
    </source>
</reference>
<dbReference type="SUPFAM" id="SSF52540">
    <property type="entry name" value="P-loop containing nucleoside triphosphate hydrolases"/>
    <property type="match status" value="1"/>
</dbReference>
<accession>A0ABV6CPD8</accession>
<keyword evidence="3" id="KW-0813">Transport</keyword>
<gene>
    <name evidence="7" type="ORF">ACFFIZ_16435</name>
</gene>
<dbReference type="PANTHER" id="PTHR43776">
    <property type="entry name" value="TRANSPORT ATP-BINDING PROTEIN"/>
    <property type="match status" value="1"/>
</dbReference>
<dbReference type="Pfam" id="PF00005">
    <property type="entry name" value="ABC_tran"/>
    <property type="match status" value="1"/>
</dbReference>
<dbReference type="PANTHER" id="PTHR43776:SF7">
    <property type="entry name" value="D,D-DIPEPTIDE TRANSPORT ATP-BINDING PROTEIN DDPF-RELATED"/>
    <property type="match status" value="1"/>
</dbReference>
<dbReference type="PROSITE" id="PS50893">
    <property type="entry name" value="ABC_TRANSPORTER_2"/>
    <property type="match status" value="1"/>
</dbReference>
<keyword evidence="8" id="KW-1185">Reference proteome</keyword>
<keyword evidence="5 7" id="KW-0067">ATP-binding</keyword>
<evidence type="ECO:0000256" key="5">
    <source>
        <dbReference type="ARBA" id="ARBA00022840"/>
    </source>
</evidence>
<dbReference type="InterPro" id="IPR003593">
    <property type="entry name" value="AAA+_ATPase"/>
</dbReference>
<dbReference type="RefSeq" id="WP_322630216.1">
    <property type="nucleotide sequence ID" value="NZ_JAOTBE010000060.1"/>
</dbReference>
<proteinExistence type="inferred from homology"/>
<dbReference type="CDD" id="cd03257">
    <property type="entry name" value="ABC_NikE_OppD_transporters"/>
    <property type="match status" value="1"/>
</dbReference>
<organism evidence="7 8">
    <name type="scientific">Paracoccus rhizosphaerae</name>
    <dbReference type="NCBI Taxonomy" id="1133347"/>
    <lineage>
        <taxon>Bacteria</taxon>
        <taxon>Pseudomonadati</taxon>
        <taxon>Pseudomonadota</taxon>
        <taxon>Alphaproteobacteria</taxon>
        <taxon>Rhodobacterales</taxon>
        <taxon>Paracoccaceae</taxon>
        <taxon>Paracoccus</taxon>
    </lineage>
</organism>